<dbReference type="OrthoDB" id="8017854at2759"/>
<organism evidence="1 2">
    <name type="scientific">Lucilia cuprina</name>
    <name type="common">Green bottle fly</name>
    <name type="synonym">Australian sheep blowfly</name>
    <dbReference type="NCBI Taxonomy" id="7375"/>
    <lineage>
        <taxon>Eukaryota</taxon>
        <taxon>Metazoa</taxon>
        <taxon>Ecdysozoa</taxon>
        <taxon>Arthropoda</taxon>
        <taxon>Hexapoda</taxon>
        <taxon>Insecta</taxon>
        <taxon>Pterygota</taxon>
        <taxon>Neoptera</taxon>
        <taxon>Endopterygota</taxon>
        <taxon>Diptera</taxon>
        <taxon>Brachycera</taxon>
        <taxon>Muscomorpha</taxon>
        <taxon>Oestroidea</taxon>
        <taxon>Calliphoridae</taxon>
        <taxon>Luciliinae</taxon>
        <taxon>Lucilia</taxon>
    </lineage>
</organism>
<accession>A0A0L0C243</accession>
<reference evidence="1 2" key="1">
    <citation type="journal article" date="2015" name="Nat. Commun.">
        <title>Lucilia cuprina genome unlocks parasitic fly biology to underpin future interventions.</title>
        <authorList>
            <person name="Anstead C.A."/>
            <person name="Korhonen P.K."/>
            <person name="Young N.D."/>
            <person name="Hall R.S."/>
            <person name="Jex A.R."/>
            <person name="Murali S.C."/>
            <person name="Hughes D.S."/>
            <person name="Lee S.F."/>
            <person name="Perry T."/>
            <person name="Stroehlein A.J."/>
            <person name="Ansell B.R."/>
            <person name="Breugelmans B."/>
            <person name="Hofmann A."/>
            <person name="Qu J."/>
            <person name="Dugan S."/>
            <person name="Lee S.L."/>
            <person name="Chao H."/>
            <person name="Dinh H."/>
            <person name="Han Y."/>
            <person name="Doddapaneni H.V."/>
            <person name="Worley K.C."/>
            <person name="Muzny D.M."/>
            <person name="Ioannidis P."/>
            <person name="Waterhouse R.M."/>
            <person name="Zdobnov E.M."/>
            <person name="James P.J."/>
            <person name="Bagnall N.H."/>
            <person name="Kotze A.C."/>
            <person name="Gibbs R.A."/>
            <person name="Richards S."/>
            <person name="Batterham P."/>
            <person name="Gasser R.B."/>
        </authorList>
    </citation>
    <scope>NUCLEOTIDE SEQUENCE [LARGE SCALE GENOMIC DNA]</scope>
    <source>
        <strain evidence="1 2">LS</strain>
        <tissue evidence="1">Full body</tissue>
    </source>
</reference>
<comment type="caution">
    <text evidence="1">The sequence shown here is derived from an EMBL/GenBank/DDBJ whole genome shotgun (WGS) entry which is preliminary data.</text>
</comment>
<evidence type="ECO:0000313" key="2">
    <source>
        <dbReference type="Proteomes" id="UP000037069"/>
    </source>
</evidence>
<dbReference type="Proteomes" id="UP000037069">
    <property type="component" value="Unassembled WGS sequence"/>
</dbReference>
<gene>
    <name evidence="1" type="ORF">FF38_07542</name>
</gene>
<dbReference type="AlphaFoldDB" id="A0A0L0C243"/>
<sequence length="173" mass="20228">MEMMSLQLKDALLEIFKQNANKLQEIDESILKSLGANVIFKDYPKDIIEEIMLIKDVNMQVYAFQYLIKNFLLSGSFSYINLYAYNNTKIRSYDPTDILMSSWWDVIWPHGFNRRNNTGYIMLQYKYSGKLLCLVELKLVELSFSENYVNPSCHWLITYATEDEIKSGCGKPS</sequence>
<dbReference type="EMBL" id="JRES01000989">
    <property type="protein sequence ID" value="KNC26375.1"/>
    <property type="molecule type" value="Genomic_DNA"/>
</dbReference>
<evidence type="ECO:0000313" key="1">
    <source>
        <dbReference type="EMBL" id="KNC26375.1"/>
    </source>
</evidence>
<keyword evidence="2" id="KW-1185">Reference proteome</keyword>
<proteinExistence type="predicted"/>
<name>A0A0L0C243_LUCCU</name>
<protein>
    <submittedName>
        <fullName evidence="1">Uncharacterized protein</fullName>
    </submittedName>
</protein>